<evidence type="ECO:0000256" key="3">
    <source>
        <dbReference type="ARBA" id="ARBA00022527"/>
    </source>
</evidence>
<keyword evidence="3" id="KW-0723">Serine/threonine-protein kinase</keyword>
<feature type="compositionally biased region" description="Low complexity" evidence="11">
    <location>
        <begin position="91"/>
        <end position="102"/>
    </location>
</feature>
<dbReference type="WBParaSite" id="maker-uti_cns_0006276-snap-gene-0.3-mRNA-1">
    <property type="protein sequence ID" value="maker-uti_cns_0006276-snap-gene-0.3-mRNA-1"/>
    <property type="gene ID" value="maker-uti_cns_0006276-snap-gene-0.3"/>
</dbReference>
<protein>
    <recommendedName>
        <fullName evidence="2">phosphorylase kinase</fullName>
        <ecNumber evidence="2">2.7.11.19</ecNumber>
    </recommendedName>
</protein>
<dbReference type="PANTHER" id="PTHR24347">
    <property type="entry name" value="SERINE/THREONINE-PROTEIN KINASE"/>
    <property type="match status" value="1"/>
</dbReference>
<accession>A0A1I8HHJ2</accession>
<comment type="catalytic activity">
    <reaction evidence="1">
        <text>2 ATP + phosphorylase b = 2 ADP + phosphorylase a.</text>
        <dbReference type="EC" id="2.7.11.19"/>
    </reaction>
</comment>
<keyword evidence="12" id="KW-0732">Signal</keyword>
<proteinExistence type="predicted"/>
<sequence>MVTCRLSRLSASLTLLLLILCGSSQHNCCYAFEFSTALTPFRWAWSGVKTAASGVKTAASGVKSAASGMKTVVSGAAGLTQSAYRLVRPTGSPASDGSSSPAEAQKSGHKPLGCFEDIPDKTSKLFQQGGSGRRMNKAKCSSKCAELGTELFGLRSSPTERGIVECWCGHSFTRLPSSSEFNCANRCPDEEAQAKEPCGGLGYVSVYERASPRMTVLGEDSSTGEPEQQQEQQQYYNKFNGQYEPKEILGRLISARIRMHSGLSSVVRRCQERATNNSFAVKIIDLNNLNTDRQEVIRELKILRTVQGHPSIIRLHDNFETEAYIFFVFEICPNGELFEHLNRVVRMSEKRTRAVLKQLLSALDFLHSRNIVHRDVKAENILLDSDMNIKLTDFGFAIVIDSDDMLTDLCGTPSYLSPEILVVNMFEDRDIRGYGRPVDLWASGVLMYTMLSGSPPFWHRRQMTMLRMIMEARFSLDSPDWEESSDHAKDLIRLLLRPKPAIRLTAAEALMHPFLSRNDCPARTSQQSSSAEAARVRFRSAVLAVRCLARLHRCCRTASQTPRRLPASRLRQDPYGVRGLRGLVDSTAFLVYGHWVKKAESQNRAALFETSLRKEETVLA</sequence>
<dbReference type="PROSITE" id="PS51212">
    <property type="entry name" value="WSC"/>
    <property type="match status" value="1"/>
</dbReference>
<evidence type="ECO:0000259" key="14">
    <source>
        <dbReference type="PROSITE" id="PS51212"/>
    </source>
</evidence>
<evidence type="ECO:0000256" key="4">
    <source>
        <dbReference type="ARBA" id="ARBA00022600"/>
    </source>
</evidence>
<evidence type="ECO:0000256" key="9">
    <source>
        <dbReference type="ARBA" id="ARBA00023277"/>
    </source>
</evidence>
<evidence type="ECO:0000256" key="12">
    <source>
        <dbReference type="SAM" id="SignalP"/>
    </source>
</evidence>
<dbReference type="InterPro" id="IPR002291">
    <property type="entry name" value="Phosph_kin_gamma"/>
</dbReference>
<evidence type="ECO:0000256" key="11">
    <source>
        <dbReference type="SAM" id="MobiDB-lite"/>
    </source>
</evidence>
<evidence type="ECO:0000256" key="10">
    <source>
        <dbReference type="ARBA" id="ARBA00025890"/>
    </source>
</evidence>
<keyword evidence="15" id="KW-1185">Reference proteome</keyword>
<evidence type="ECO:0000256" key="1">
    <source>
        <dbReference type="ARBA" id="ARBA00001674"/>
    </source>
</evidence>
<evidence type="ECO:0000313" key="16">
    <source>
        <dbReference type="WBParaSite" id="maker-uti_cns_0006276-snap-gene-0.3-mRNA-1"/>
    </source>
</evidence>
<dbReference type="GO" id="GO:0005977">
    <property type="term" value="P:glycogen metabolic process"/>
    <property type="evidence" value="ECO:0007669"/>
    <property type="project" value="UniProtKB-KW"/>
</dbReference>
<dbReference type="PROSITE" id="PS50011">
    <property type="entry name" value="PROTEIN_KINASE_DOM"/>
    <property type="match status" value="1"/>
</dbReference>
<feature type="domain" description="Protein kinase" evidence="13">
    <location>
        <begin position="253"/>
        <end position="515"/>
    </location>
</feature>
<dbReference type="SMART" id="SM00220">
    <property type="entry name" value="S_TKc"/>
    <property type="match status" value="1"/>
</dbReference>
<evidence type="ECO:0000313" key="15">
    <source>
        <dbReference type="Proteomes" id="UP000095280"/>
    </source>
</evidence>
<reference evidence="16" key="1">
    <citation type="submission" date="2016-11" db="UniProtKB">
        <authorList>
            <consortium name="WormBaseParasite"/>
        </authorList>
    </citation>
    <scope>IDENTIFICATION</scope>
</reference>
<dbReference type="PRINTS" id="PR01049">
    <property type="entry name" value="PHOSPHBKNASE"/>
</dbReference>
<organism evidence="15 16">
    <name type="scientific">Macrostomum lignano</name>
    <dbReference type="NCBI Taxonomy" id="282301"/>
    <lineage>
        <taxon>Eukaryota</taxon>
        <taxon>Metazoa</taxon>
        <taxon>Spiralia</taxon>
        <taxon>Lophotrochozoa</taxon>
        <taxon>Platyhelminthes</taxon>
        <taxon>Rhabditophora</taxon>
        <taxon>Macrostomorpha</taxon>
        <taxon>Macrostomida</taxon>
        <taxon>Macrostomidae</taxon>
        <taxon>Macrostomum</taxon>
    </lineage>
</organism>
<dbReference type="InterPro" id="IPR002889">
    <property type="entry name" value="WSC_carb-bd"/>
</dbReference>
<feature type="chain" id="PRO_5009320244" description="phosphorylase kinase" evidence="12">
    <location>
        <begin position="25"/>
        <end position="620"/>
    </location>
</feature>
<keyword evidence="4" id="KW-0321">Glycogen metabolism</keyword>
<evidence type="ECO:0000256" key="7">
    <source>
        <dbReference type="ARBA" id="ARBA00022777"/>
    </source>
</evidence>
<keyword evidence="9" id="KW-0119">Carbohydrate metabolism</keyword>
<dbReference type="GO" id="GO:0005524">
    <property type="term" value="F:ATP binding"/>
    <property type="evidence" value="ECO:0007669"/>
    <property type="project" value="UniProtKB-KW"/>
</dbReference>
<dbReference type="Gene3D" id="1.10.510.10">
    <property type="entry name" value="Transferase(Phosphotransferase) domain 1"/>
    <property type="match status" value="1"/>
</dbReference>
<feature type="region of interest" description="Disordered" evidence="11">
    <location>
        <begin position="90"/>
        <end position="111"/>
    </location>
</feature>
<dbReference type="GO" id="GO:0005964">
    <property type="term" value="C:phosphorylase kinase complex"/>
    <property type="evidence" value="ECO:0007669"/>
    <property type="project" value="InterPro"/>
</dbReference>
<evidence type="ECO:0000256" key="6">
    <source>
        <dbReference type="ARBA" id="ARBA00022741"/>
    </source>
</evidence>
<keyword evidence="6" id="KW-0547">Nucleotide-binding</keyword>
<dbReference type="GO" id="GO:0005516">
    <property type="term" value="F:calmodulin binding"/>
    <property type="evidence" value="ECO:0007669"/>
    <property type="project" value="InterPro"/>
</dbReference>
<keyword evidence="5" id="KW-0808">Transferase</keyword>
<dbReference type="Gene3D" id="3.30.200.20">
    <property type="entry name" value="Phosphorylase Kinase, domain 1"/>
    <property type="match status" value="1"/>
</dbReference>
<dbReference type="SUPFAM" id="SSF56112">
    <property type="entry name" value="Protein kinase-like (PK-like)"/>
    <property type="match status" value="1"/>
</dbReference>
<dbReference type="SMART" id="SM00321">
    <property type="entry name" value="WSC"/>
    <property type="match status" value="1"/>
</dbReference>
<dbReference type="Pfam" id="PF01822">
    <property type="entry name" value="WSC"/>
    <property type="match status" value="1"/>
</dbReference>
<evidence type="ECO:0000256" key="8">
    <source>
        <dbReference type="ARBA" id="ARBA00022840"/>
    </source>
</evidence>
<feature type="signal peptide" evidence="12">
    <location>
        <begin position="1"/>
        <end position="24"/>
    </location>
</feature>
<name>A0A1I8HHJ2_9PLAT</name>
<dbReference type="InterPro" id="IPR011009">
    <property type="entry name" value="Kinase-like_dom_sf"/>
</dbReference>
<feature type="domain" description="WSC" evidence="14">
    <location>
        <begin position="108"/>
        <end position="210"/>
    </location>
</feature>
<keyword evidence="8" id="KW-0067">ATP-binding</keyword>
<dbReference type="Pfam" id="PF00069">
    <property type="entry name" value="Pkinase"/>
    <property type="match status" value="1"/>
</dbReference>
<dbReference type="GO" id="GO:0004689">
    <property type="term" value="F:phosphorylase kinase activity"/>
    <property type="evidence" value="ECO:0007669"/>
    <property type="project" value="UniProtKB-EC"/>
</dbReference>
<dbReference type="FunFam" id="1.10.510.10:FF:000571">
    <property type="entry name" value="Maternal embryonic leucine zipper kinase"/>
    <property type="match status" value="1"/>
</dbReference>
<dbReference type="EC" id="2.7.11.19" evidence="2"/>
<evidence type="ECO:0000256" key="2">
    <source>
        <dbReference type="ARBA" id="ARBA00012432"/>
    </source>
</evidence>
<dbReference type="InterPro" id="IPR008271">
    <property type="entry name" value="Ser/Thr_kinase_AS"/>
</dbReference>
<comment type="subunit">
    <text evidence="10">Hexadecamer of 4 heterotetramers, each composed of alpha, beta, gamma, and delta subunits. Alpha (PHKA1 or PHKA2) and beta (PHKB) are regulatory subunits, gamma (PHKG1 or PHKG2) is the catalytic subunit, and delta is calmodulin.</text>
</comment>
<dbReference type="AlphaFoldDB" id="A0A1I8HHJ2"/>
<evidence type="ECO:0000259" key="13">
    <source>
        <dbReference type="PROSITE" id="PS50011"/>
    </source>
</evidence>
<dbReference type="Proteomes" id="UP000095280">
    <property type="component" value="Unplaced"/>
</dbReference>
<keyword evidence="7" id="KW-0418">Kinase</keyword>
<dbReference type="PROSITE" id="PS00108">
    <property type="entry name" value="PROTEIN_KINASE_ST"/>
    <property type="match status" value="1"/>
</dbReference>
<evidence type="ECO:0000256" key="5">
    <source>
        <dbReference type="ARBA" id="ARBA00022679"/>
    </source>
</evidence>
<dbReference type="InterPro" id="IPR000719">
    <property type="entry name" value="Prot_kinase_dom"/>
</dbReference>